<evidence type="ECO:0000259" key="8">
    <source>
        <dbReference type="Pfam" id="PF12359"/>
    </source>
</evidence>
<evidence type="ECO:0000256" key="2">
    <source>
        <dbReference type="ARBA" id="ARBA00012759"/>
    </source>
</evidence>
<dbReference type="EMBL" id="ML170177">
    <property type="protein sequence ID" value="TDL21941.1"/>
    <property type="molecule type" value="Genomic_DNA"/>
</dbReference>
<evidence type="ECO:0000259" key="9">
    <source>
        <dbReference type="Pfam" id="PF20255"/>
    </source>
</evidence>
<gene>
    <name evidence="10" type="ORF">BD410DRAFT_770925</name>
</gene>
<dbReference type="Pfam" id="PF12359">
    <property type="entry name" value="DUF3645"/>
    <property type="match status" value="1"/>
</dbReference>
<dbReference type="PANTHER" id="PTHR13367:SF34">
    <property type="match status" value="1"/>
</dbReference>
<dbReference type="InterPro" id="IPR051346">
    <property type="entry name" value="OTU_Deubiquitinase"/>
</dbReference>
<dbReference type="InterPro" id="IPR022099">
    <property type="entry name" value="DUF3638"/>
</dbReference>
<dbReference type="Pfam" id="PF20255">
    <property type="entry name" value="DUF6606"/>
    <property type="match status" value="1"/>
</dbReference>
<dbReference type="STRING" id="50990.A0A4Y7Q3N5"/>
<feature type="domain" description="DUF3638" evidence="7">
    <location>
        <begin position="2014"/>
        <end position="2229"/>
    </location>
</feature>
<protein>
    <recommendedName>
        <fullName evidence="2">ubiquitinyl hydrolase 1</fullName>
        <ecNumber evidence="2">3.4.19.12</ecNumber>
    </recommendedName>
</protein>
<keyword evidence="5" id="KW-0378">Hydrolase</keyword>
<keyword evidence="11" id="KW-1185">Reference proteome</keyword>
<dbReference type="Proteomes" id="UP000294933">
    <property type="component" value="Unassembled WGS sequence"/>
</dbReference>
<evidence type="ECO:0000313" key="11">
    <source>
        <dbReference type="Proteomes" id="UP000294933"/>
    </source>
</evidence>
<comment type="catalytic activity">
    <reaction evidence="1">
        <text>Thiol-dependent hydrolysis of ester, thioester, amide, peptide and isopeptide bonds formed by the C-terminal Gly of ubiquitin (a 76-residue protein attached to proteins as an intracellular targeting signal).</text>
        <dbReference type="EC" id="3.4.19.12"/>
    </reaction>
</comment>
<evidence type="ECO:0000313" key="10">
    <source>
        <dbReference type="EMBL" id="TDL21941.1"/>
    </source>
</evidence>
<evidence type="ECO:0000256" key="3">
    <source>
        <dbReference type="ARBA" id="ARBA00022670"/>
    </source>
</evidence>
<dbReference type="VEuPathDB" id="FungiDB:BD410DRAFT_770925"/>
<keyword evidence="4" id="KW-0833">Ubl conjugation pathway</keyword>
<dbReference type="Pfam" id="PF12340">
    <property type="entry name" value="DUF3638"/>
    <property type="match status" value="1"/>
</dbReference>
<evidence type="ECO:0000256" key="5">
    <source>
        <dbReference type="ARBA" id="ARBA00022801"/>
    </source>
</evidence>
<dbReference type="OrthoDB" id="3182339at2759"/>
<dbReference type="InterPro" id="IPR022105">
    <property type="entry name" value="DUF3645"/>
</dbReference>
<organism evidence="10 11">
    <name type="scientific">Rickenella mellea</name>
    <dbReference type="NCBI Taxonomy" id="50990"/>
    <lineage>
        <taxon>Eukaryota</taxon>
        <taxon>Fungi</taxon>
        <taxon>Dikarya</taxon>
        <taxon>Basidiomycota</taxon>
        <taxon>Agaricomycotina</taxon>
        <taxon>Agaricomycetes</taxon>
        <taxon>Hymenochaetales</taxon>
        <taxon>Rickenellaceae</taxon>
        <taxon>Rickenella</taxon>
    </lineage>
</organism>
<evidence type="ECO:0000256" key="1">
    <source>
        <dbReference type="ARBA" id="ARBA00000707"/>
    </source>
</evidence>
<dbReference type="PANTHER" id="PTHR13367">
    <property type="entry name" value="UBIQUITIN THIOESTERASE"/>
    <property type="match status" value="1"/>
</dbReference>
<name>A0A4Y7Q3N5_9AGAM</name>
<feature type="domain" description="DUF6606" evidence="9">
    <location>
        <begin position="10"/>
        <end position="274"/>
    </location>
</feature>
<evidence type="ECO:0000259" key="7">
    <source>
        <dbReference type="Pfam" id="PF12340"/>
    </source>
</evidence>
<proteinExistence type="predicted"/>
<evidence type="ECO:0000256" key="4">
    <source>
        <dbReference type="ARBA" id="ARBA00022786"/>
    </source>
</evidence>
<dbReference type="GO" id="GO:0006508">
    <property type="term" value="P:proteolysis"/>
    <property type="evidence" value="ECO:0007669"/>
    <property type="project" value="UniProtKB-KW"/>
</dbReference>
<sequence length="3097" mass="351416">MADTTKLKYIVNHAFFPPQLPQKPEEDARQMDLGLARQVLHSARRYHQSVPDGEKPQWDTVIRMLVEICASHQESVLSTTYLKRSLRNFQSGGILVFLIHAQNAGIIMRKQNDAVTVECFEVSPTAAEVTGTKGKLLCHYPASAVAVPVEKFEEKTFRDQFASFLARMDVDVIEEAVPVTMKGRSNVVETRDSANPRFITELLVGILRGVGKPVEVKQVRKRIGDEALSEGVKIPWRRSSLWLVIRVALQTSLRSPNHAVYKSFMAFMLSDLLQLALHSDLESDLLFCMRAKVSRRLFKIGNSAPDFVQERVVDVVDAAGTVLQQRWSAVQDAHKQALSPQWAPNDLDVIEDTGLSLNNSRDHIQNILGAPSLPPIQRAPFTPRQEKRYKDTTEFRDFIDGHWTSACDADRVTALVDFEEVVRTKLGEWVVDNIDVGRACDVIGDCIGRYQAKASVQYASDPAALSVMFLTVFDLWMALDRIATAQFNLLLQYSPEVPLKLVKALLLRKSEHLEQLARIERYLGDRQSNAVEKSSIFSDDITDRTVSVRYFSTSNSLKALKLRIERDASKVREKRCSELRGLNRSYDQLMEKVNSKEHSYTETDGRRGQDFVHDSNCRKCHYQNQANALTIEVHEWPLPEEEMRAQTVVFELGCPAPFRAWRDTTYKVLHDICVPAKPPAASARPSTHLDTYAALVPYIVAQNGRRSRITLASTTKSVVNTQSSTIRIPATESQVCVPNGLHYKLFDSHLSLWAGGPFVDCDIREQCTLKLLKTSPYHALQVAVSGFPSSNWMLANQSLCPKELSLHEFLAFGSIRSGHLIQWLNIIRELRARTLRFSTTDVHTLLMQSAWQVGSLSSKGSRAWHVQLEDTEFCLTLLGELEDLLDAVKANWLEGTTVRTVIFLATRALAATKDEHVVESAYGLLRKAREVTAAWIQQLSEKLQARRGDDGVTTSEFRWRVCEMAATCRSTYDVDDIHLRRLLSSEDDVNILVQCAVTLRDNIPPDISKLSSDKKQVLTRDRRLSYALERALSTAVINQNGSGLDLAIRAIWEAYRPGQSWTQLPKPNDRWFVSRTAHGFGQQSQQVHYNVLDGQLLIDGKPLGRLPTDMVRHATYSRIFGQTVLDIIPSDMPGLEFKTRRLISGYEVYFLLRESDLVVRAKRPDTADVLELIPGDKLADDLPELFVQDNVHWLNLSNRTIELRPLETLWVSSPKNWHIHLPQIGRWTIYRLSSPSICLVDVRSRTFTMFAECIKPLERRRYLHVELDCNSNVLSLDLPRFKLQFFVNAANQIESKNLRGMVIDSDQSVGSLVGLSNQLVLRPRRDDMLALPRSRRVIIPQGEVDFRQDGHHIQVDVTTNQDRQVKYYEYKIDTDLGYLVSNVNLTSRYYLLYLHALTSHCLPDPLTGRTGTEEAMHGVCSAHCLSFQKLGHADAAILRLIGSLSPVRTYYPAHLRSMQTVKWSSLPPVAQHDGFHTAVTAIFEYAESLRIFRDGLGLKDYATSNKADLLMRAVGRNAYIYPQELSGLLPPGINDSAYSSRDRPSSGGEALVCGITRSIEDWEKRRLDASPELIDEYSRWKEFSGPTRLLDLGFNREWLELTIKSDWMSLCATSIQCTPEDRYRMVFVFSALAYSREDFRPFMDTCLAFATIDQFQTLSPPPRQSYSLGRGITPKKDDITPVVLSHAVPFDNSREARLPRIQGESNYMYKKRRTSAFDTRINREASRLVEDLAEQWPCETPQRPPSSHHPSFALNRLIQDSRLVSLFGHWYRNRELHAHTRKVQALLDAIDRKRKASNGLYPSLLSHLDQNIPTCKFFTFEKSLECAVPAIAQAPHLITNPAITSAHGSSTSTEKLRSLLSEFKRNSSNLYQRYGNDLDESRKVLDRHQILLTPTDIPYTNNELLLHRQTCGRHVDRTFSSIANCLSSGLNKSEKVMLSAGLSPRITPKSLLQKLASTSHCQLPPEWKSTLISFAKALLWYQRSQRLLEHALQGNVEEFWKELENTGTGVEGTLHHTDWLLIQIEANILIRPIQAHIAKEMLSPSSGENTVLQLNMGEGKSAVIVPIVASASADRSKLVRVVVLKPLAGQMFHLLIQRLSGLTNRRIFHMPFSRSVEMNLEHAQRIQEMYETCMRVGGILVVQPEHMLSFKLMGIDKSLSAAVEAPSLLNSQIWLEANSRDILDESDEILQVRYQLVYTTGNQRPVEDHPDRWVTIQQVLTLARNRAAEVLREHPQGLEFVEGRREDFAPIRIFSHAAGERLVNLIAKNVLDGALPNYTFELFPEDVRRQALTFITNPHCKESKVATLRKHCDDTGGGLWKSLLLLRGLFAHGILVYVLKERRWRVDYGLDPSRSLLAVPYRAKDVPAVKAEFGHPDVCIALTCLSYYYLGLTKDQIDSCFQRLYKLGNPVVEYEKWVRASDSIPESLRQLNGVNTEDPELYGSTIVPLFSRNFVVINFFLSHVVFPKEAKEFPKKLSTSGWDIAERKTHVTTGFSGTNDNRYLLPTSIEQRDPEEQLSTNAKVLNYLLRPENGVYVCAQTDECERLSAESFLGLLVQQKPEVRILLDVGAQMLELRNESLALHWLSLQTDAQAALFFDDHDELMVVTRDGAVEAFVSSPFNQQLDQCLVYLDDAHTRGTDLKLPRGTRAAVTLGPKVTKDRLLQGCMRMRGLGAGHSVMFFAPPEVERSIRETARKRLTRKVEVIDILRWVMHETCAEIQRNLPRWAQQGQEFSVRDRAWRKFTSDRIDMDALCSRWLTPEAQTLHIMYGIPEGDGSRSGDMKDEAFKIPAIRSRCLDLGVFSLDDTRKDEEQEREISHEIEREVQIERPPQTNAATHRVHPDLKSFIRTGVFPNPMSSSPESAFTSAFTSLANTSAGLVGDDIEAWPLSLLATWDFTTTIQPESLHRTDEYLRPVQWLISSTKKGRLSLVVCSPFEVNALLSDIRQSKNVHLHIYTPRVTQAMKSCEDLKFYCIPPLPTNWNFPEPTTSIIQLNLFAGQLYHADFRAYVGMCEFLGVYTADFQNLFEDVKVQIDCDGFVSLDQRMEVGWKLSPFTRSPVPFVKELFALRRKGANFLPTHMGKILHGKFLTEDDFD</sequence>
<accession>A0A4Y7Q3N5</accession>
<dbReference type="InterPro" id="IPR046541">
    <property type="entry name" value="DUF6606"/>
</dbReference>
<dbReference type="EC" id="3.4.19.12" evidence="2"/>
<reference evidence="10 11" key="1">
    <citation type="submission" date="2018-06" db="EMBL/GenBank/DDBJ databases">
        <title>A transcriptomic atlas of mushroom development highlights an independent origin of complex multicellularity.</title>
        <authorList>
            <consortium name="DOE Joint Genome Institute"/>
            <person name="Krizsan K."/>
            <person name="Almasi E."/>
            <person name="Merenyi Z."/>
            <person name="Sahu N."/>
            <person name="Viragh M."/>
            <person name="Koszo T."/>
            <person name="Mondo S."/>
            <person name="Kiss B."/>
            <person name="Balint B."/>
            <person name="Kues U."/>
            <person name="Barry K."/>
            <person name="Hegedus J.C."/>
            <person name="Henrissat B."/>
            <person name="Johnson J."/>
            <person name="Lipzen A."/>
            <person name="Ohm R."/>
            <person name="Nagy I."/>
            <person name="Pangilinan J."/>
            <person name="Yan J."/>
            <person name="Xiong Y."/>
            <person name="Grigoriev I.V."/>
            <person name="Hibbett D.S."/>
            <person name="Nagy L.G."/>
        </authorList>
    </citation>
    <scope>NUCLEOTIDE SEQUENCE [LARGE SCALE GENOMIC DNA]</scope>
    <source>
        <strain evidence="10 11">SZMC22713</strain>
    </source>
</reference>
<keyword evidence="3" id="KW-0645">Protease</keyword>
<evidence type="ECO:0000256" key="6">
    <source>
        <dbReference type="ARBA" id="ARBA00022807"/>
    </source>
</evidence>
<dbReference type="GO" id="GO:0004843">
    <property type="term" value="F:cysteine-type deubiquitinase activity"/>
    <property type="evidence" value="ECO:0007669"/>
    <property type="project" value="UniProtKB-EC"/>
</dbReference>
<feature type="domain" description="DUF3645" evidence="8">
    <location>
        <begin position="2351"/>
        <end position="2383"/>
    </location>
</feature>
<keyword evidence="6" id="KW-0788">Thiol protease</keyword>